<evidence type="ECO:0000256" key="15">
    <source>
        <dbReference type="PROSITE-ProRule" id="PRU00175"/>
    </source>
</evidence>
<dbReference type="GeneID" id="54568285"/>
<dbReference type="EMBL" id="ML993579">
    <property type="protein sequence ID" value="KAF2173849.1"/>
    <property type="molecule type" value="Genomic_DNA"/>
</dbReference>
<dbReference type="Proteomes" id="UP000799537">
    <property type="component" value="Unassembled WGS sequence"/>
</dbReference>
<accession>A0A6A6D6Q9</accession>
<evidence type="ECO:0000256" key="13">
    <source>
        <dbReference type="ARBA" id="ARBA00022833"/>
    </source>
</evidence>
<dbReference type="Pfam" id="PF13639">
    <property type="entry name" value="zf-RING_2"/>
    <property type="match status" value="1"/>
</dbReference>
<dbReference type="SUPFAM" id="SSF48371">
    <property type="entry name" value="ARM repeat"/>
    <property type="match status" value="1"/>
</dbReference>
<dbReference type="InterPro" id="IPR039804">
    <property type="entry name" value="RING-CH-C4HC3_LTN1"/>
</dbReference>
<proteinExistence type="inferred from homology"/>
<dbReference type="GO" id="GO:1990112">
    <property type="term" value="C:RQC complex"/>
    <property type="evidence" value="ECO:0007669"/>
    <property type="project" value="UniProtKB-UniRule"/>
</dbReference>
<evidence type="ECO:0000256" key="9">
    <source>
        <dbReference type="ARBA" id="ARBA00022723"/>
    </source>
</evidence>
<dbReference type="InterPro" id="IPR039795">
    <property type="entry name" value="LTN1/Rkr1"/>
</dbReference>
<evidence type="ECO:0000256" key="8">
    <source>
        <dbReference type="ARBA" id="ARBA00022679"/>
    </source>
</evidence>
<dbReference type="Pfam" id="PF22999">
    <property type="entry name" value="LTN1_E3_ligase_6th"/>
    <property type="match status" value="1"/>
</dbReference>
<comment type="catalytic activity">
    <reaction evidence="1 16">
        <text>S-ubiquitinyl-[E2 ubiquitin-conjugating enzyme]-L-cysteine + [acceptor protein]-L-lysine = [E2 ubiquitin-conjugating enzyme]-L-cysteine + N(6)-ubiquitinyl-[acceptor protein]-L-lysine.</text>
        <dbReference type="EC" id="2.3.2.27"/>
    </reaction>
</comment>
<dbReference type="PANTHER" id="PTHR12389:SF0">
    <property type="entry name" value="E3 UBIQUITIN-PROTEIN LIGASE LISTERIN"/>
    <property type="match status" value="1"/>
</dbReference>
<dbReference type="GO" id="GO:0072344">
    <property type="term" value="P:rescue of stalled ribosome"/>
    <property type="evidence" value="ECO:0007669"/>
    <property type="project" value="UniProtKB-UniRule"/>
</dbReference>
<reference evidence="18" key="1">
    <citation type="journal article" date="2020" name="Stud. Mycol.">
        <title>101 Dothideomycetes genomes: a test case for predicting lifestyles and emergence of pathogens.</title>
        <authorList>
            <person name="Haridas S."/>
            <person name="Albert R."/>
            <person name="Binder M."/>
            <person name="Bloem J."/>
            <person name="Labutti K."/>
            <person name="Salamov A."/>
            <person name="Andreopoulos B."/>
            <person name="Baker S."/>
            <person name="Barry K."/>
            <person name="Bills G."/>
            <person name="Bluhm B."/>
            <person name="Cannon C."/>
            <person name="Castanera R."/>
            <person name="Culley D."/>
            <person name="Daum C."/>
            <person name="Ezra D."/>
            <person name="Gonzalez J."/>
            <person name="Henrissat B."/>
            <person name="Kuo A."/>
            <person name="Liang C."/>
            <person name="Lipzen A."/>
            <person name="Lutzoni F."/>
            <person name="Magnuson J."/>
            <person name="Mondo S."/>
            <person name="Nolan M."/>
            <person name="Ohm R."/>
            <person name="Pangilinan J."/>
            <person name="Park H.-J."/>
            <person name="Ramirez L."/>
            <person name="Alfaro M."/>
            <person name="Sun H."/>
            <person name="Tritt A."/>
            <person name="Yoshinaga Y."/>
            <person name="Zwiers L.-H."/>
            <person name="Turgeon B."/>
            <person name="Goodwin S."/>
            <person name="Spatafora J."/>
            <person name="Crous P."/>
            <person name="Grigoriev I."/>
        </authorList>
    </citation>
    <scope>NUCLEOTIDE SEQUENCE</scope>
    <source>
        <strain evidence="18">ATCC 36951</strain>
    </source>
</reference>
<sequence length="1610" mass="177488">MSKRPFKSQASSGRAGGGFGAFGNASFGSTQSSVLSYIQEPPDYSLISDANLVPAFKNLTKKDSTTKAKALEDLQNSLISSDRDLEDAVVEAWVKLYPRLSIDNARRVRQLAHVLNGQICSKCGKRVAKHLPRISGPWLAGTFDVDRLAAKAAQDALANVFPSSEKIQGLRKTFHQSILEYCRDALVNESVSTLSDERTVSPDDAQATYARVISTSISVVTSLLETLPPDEVSKQIHIYEEILGDAKVWEFASHDDPSVRRAVHRLVQVCLKRQPSLVKSNVKAASKSYVYKGLSSDQASSAVDFIQTLDALTTALPTIWTDAYSGKKSAISRLQQGLKRGAHGGPSGYWDVMRDTFRKLPQEVLPKSQGEATDLFLAARDGVSKREERFNASAAWPAYFTLVDIVTSALPEEITESLLEEFALPPVNQYIHPQDENAKWSITGARSALLVSKVALIGRLPPLLERKWPHLADKLVELAKMSQPEQSKDFDKSQKHVAAAGERWADLQRELYSQEYHLPDSTKDAFAAASLKVLQECIALLKARQGKPYGAAAIIEEQLRANAPQLMARQDFQQVLKTFVTNKLPRLMYSPSQRHLARCLYATGGDPEFEKLFQDTLQAVLDAEESTEPKLRALHALLPTKTPQRAVELARNHRGLQEYIASQHFAGDDSVTLTLLSDLLKTGVVAQQTTDTVLSGLTASLSVPDSHAQSSLAAVEQLALSDQSSVRTFMESDAGKQLLPNVLHLEQSPDDAVAEKATSLSGRLSSAMGSAATDAKYSIILQNLETVSHRSLSIDAVLELLEKVSSSASEPSTVQDLLPSLKTWRQSILAIVRPPKASLSLLSPLSGAVHLIHSDAADAYDAAHYDGEGLSQGLRIAIYMSKVLNNPEVLKQLGNDALPMLVLLNICVLLAEDNTSVLGANGLWLPAATIAFEDDVMDFISNANTVLRTYWESLGPASAESAFFDSLDDLKSQAQNEGPMAYYAMLASTKAYDNVFELHGYSTEATKSSDESLKAKKAAKDPLVLSSFIVGHAQPLAGSQSLTRLFNELVADLTDLSVDSGHQDAILTPLVVLNAVLHTQDDIVDKVQKTRLIFLVKHIVPWLATDISLASKAEVCKALSLLLPAMSDTYGEHWSQIIEWIPSFWRSAEMLSDGKIVAEQGIILVHSSLKLYSALHKLTKDDDPNDDLMDAMKDNNDQLFYGVFEVLKSANGISDETHQPMMVTNELLGRELSRMPFQSITDFEELFPLMYTPSHALQGAAFDLLHRQIPASQEQISFDAALEDKTAQLPDELLSLIIDAPTLDSLADASFDRAMPLQLQGFLNSWRLTFDHFTNSSYRVKSDYVDQLKEGGYLSGLLDLIFDFLDHTRGKPVDASKFNLQQYEDGVESDVERDVQWLLSHLYYLALSNVPSLVKSYFLEIRSRQTTQAIESWTAKYVAPLIIDASLQNVSDWAEKSVKDDPDCENMTVRVGMRSKEINVSYLVDEQTMAIKVILPETYPLDSAKVVSVNRVAVKEEKWQSWLRNCQGVITFSNGSITDGLTAWRKNVIGALKGQTECAICYSIISGDKQLPTKRCPTCKNLFHSSCLLKWFKTSNASTCPLCRNPFNFN</sequence>
<keyword evidence="11 15" id="KW-0863">Zinc-finger</keyword>
<name>A0A6A6D6Q9_ZASCE</name>
<dbReference type="InterPro" id="IPR054477">
    <property type="entry name" value="LTN1_E3_ligase_6th"/>
</dbReference>
<comment type="similarity">
    <text evidence="4 16">Belongs to the LTN1 family.</text>
</comment>
<dbReference type="GO" id="GO:0008270">
    <property type="term" value="F:zinc ion binding"/>
    <property type="evidence" value="ECO:0007669"/>
    <property type="project" value="UniProtKB-KW"/>
</dbReference>
<keyword evidence="7" id="KW-0963">Cytoplasm</keyword>
<dbReference type="SUPFAM" id="SSF57850">
    <property type="entry name" value="RING/U-box"/>
    <property type="match status" value="1"/>
</dbReference>
<comment type="function">
    <text evidence="16">E3 ubiquitin-protein ligase. Component of the ribosome quality control complex (RQC), a ribosome-associated complex that mediates ubiquitination and extraction of incompletely synthesized nascent chains for proteasomal degradation.</text>
</comment>
<evidence type="ECO:0000256" key="16">
    <source>
        <dbReference type="RuleBase" id="RU367090"/>
    </source>
</evidence>
<evidence type="ECO:0000256" key="7">
    <source>
        <dbReference type="ARBA" id="ARBA00022490"/>
    </source>
</evidence>
<protein>
    <recommendedName>
        <fullName evidence="6 16">E3 ubiquitin-protein ligase listerin</fullName>
        <ecNumber evidence="5 16">2.3.2.27</ecNumber>
    </recommendedName>
    <alternativeName>
        <fullName evidence="16">RING-type E3 ubiquitin transferase listerin</fullName>
    </alternativeName>
</protein>
<dbReference type="GO" id="GO:0061630">
    <property type="term" value="F:ubiquitin protein ligase activity"/>
    <property type="evidence" value="ECO:0007669"/>
    <property type="project" value="UniProtKB-UniRule"/>
</dbReference>
<feature type="domain" description="RING-type" evidence="17">
    <location>
        <begin position="1558"/>
        <end position="1604"/>
    </location>
</feature>
<dbReference type="InterPro" id="IPR011016">
    <property type="entry name" value="Znf_RING-CH"/>
</dbReference>
<dbReference type="SMART" id="SM00184">
    <property type="entry name" value="RING"/>
    <property type="match status" value="1"/>
</dbReference>
<evidence type="ECO:0000256" key="11">
    <source>
        <dbReference type="ARBA" id="ARBA00022771"/>
    </source>
</evidence>
<evidence type="ECO:0000256" key="14">
    <source>
        <dbReference type="ARBA" id="ARBA00055150"/>
    </source>
</evidence>
<dbReference type="SMART" id="SM01197">
    <property type="entry name" value="FANCL_C"/>
    <property type="match status" value="1"/>
</dbReference>
<comment type="subunit">
    <text evidence="16">Component of the ribosome quality control complex (RQC).</text>
</comment>
<dbReference type="GO" id="GO:0043023">
    <property type="term" value="F:ribosomal large subunit binding"/>
    <property type="evidence" value="ECO:0007669"/>
    <property type="project" value="TreeGrafter"/>
</dbReference>
<evidence type="ECO:0000256" key="6">
    <source>
        <dbReference type="ARBA" id="ARBA00017157"/>
    </source>
</evidence>
<keyword evidence="12 16" id="KW-0833">Ubl conjugation pathway</keyword>
<evidence type="ECO:0000256" key="3">
    <source>
        <dbReference type="ARBA" id="ARBA00004906"/>
    </source>
</evidence>
<dbReference type="InterPro" id="IPR054476">
    <property type="entry name" value="Ltn1_N"/>
</dbReference>
<dbReference type="InterPro" id="IPR011989">
    <property type="entry name" value="ARM-like"/>
</dbReference>
<dbReference type="Pfam" id="PF23009">
    <property type="entry name" value="UBC_like"/>
    <property type="match status" value="1"/>
</dbReference>
<evidence type="ECO:0000256" key="5">
    <source>
        <dbReference type="ARBA" id="ARBA00012483"/>
    </source>
</evidence>
<keyword evidence="13 16" id="KW-0862">Zinc</keyword>
<dbReference type="GO" id="GO:0005829">
    <property type="term" value="C:cytosol"/>
    <property type="evidence" value="ECO:0007669"/>
    <property type="project" value="UniProtKB-SubCell"/>
</dbReference>
<keyword evidence="9 16" id="KW-0479">Metal-binding</keyword>
<keyword evidence="19" id="KW-1185">Reference proteome</keyword>
<dbReference type="Gene3D" id="1.25.10.10">
    <property type="entry name" value="Leucine-rich Repeat Variant"/>
    <property type="match status" value="1"/>
</dbReference>
<dbReference type="RefSeq" id="XP_033674738.1">
    <property type="nucleotide sequence ID" value="XM_033815013.1"/>
</dbReference>
<dbReference type="EC" id="2.3.2.27" evidence="5 16"/>
<dbReference type="InterPro" id="IPR054478">
    <property type="entry name" value="LTN1_UBC"/>
</dbReference>
<evidence type="ECO:0000256" key="12">
    <source>
        <dbReference type="ARBA" id="ARBA00022786"/>
    </source>
</evidence>
<dbReference type="InterPro" id="IPR016024">
    <property type="entry name" value="ARM-type_fold"/>
</dbReference>
<dbReference type="InterPro" id="IPR001841">
    <property type="entry name" value="Znf_RING"/>
</dbReference>
<comment type="function">
    <text evidence="14">E3 ubiquitin-protein ligase component of the ribosome quality control complex (RQC), a ribosome-associated complex that mediates ubiquitination and extraction of incompletely synthesized nascent chains for proteasomal degradation. Mediates ubiquitination of proteins derived from mRNAs lacking stop codons (non-stop proteins) and other translation arrest products induced by poly-lysine sequences and tandem rare codons. Ubiquitination leads to CDC48 recruitment for extraction and degradation of the incomplete translation product. May indirectly play a role in chromatin function and transcription.</text>
</comment>
<dbReference type="PROSITE" id="PS50089">
    <property type="entry name" value="ZF_RING_2"/>
    <property type="match status" value="1"/>
</dbReference>
<evidence type="ECO:0000259" key="17">
    <source>
        <dbReference type="PROSITE" id="PS50089"/>
    </source>
</evidence>
<keyword evidence="8 16" id="KW-0808">Transferase</keyword>
<dbReference type="CDD" id="cd16491">
    <property type="entry name" value="RING-CH-C4HC3_LTN1"/>
    <property type="match status" value="1"/>
</dbReference>
<gene>
    <name evidence="18" type="ORF">M409DRAFT_62086</name>
</gene>
<evidence type="ECO:0000256" key="1">
    <source>
        <dbReference type="ARBA" id="ARBA00000900"/>
    </source>
</evidence>
<dbReference type="GO" id="GO:1990116">
    <property type="term" value="P:ribosome-associated ubiquitin-dependent protein catabolic process"/>
    <property type="evidence" value="ECO:0007669"/>
    <property type="project" value="UniProtKB-UniRule"/>
</dbReference>
<dbReference type="SMART" id="SM00744">
    <property type="entry name" value="RINGv"/>
    <property type="match status" value="1"/>
</dbReference>
<dbReference type="Gene3D" id="3.30.40.10">
    <property type="entry name" value="Zinc/RING finger domain, C3HC4 (zinc finger)"/>
    <property type="match status" value="1"/>
</dbReference>
<dbReference type="FunFam" id="3.30.40.10:FF:000038">
    <property type="entry name" value="E3 ubiquitin-protein ligase listerin"/>
    <property type="match status" value="1"/>
</dbReference>
<evidence type="ECO:0000313" key="19">
    <source>
        <dbReference type="Proteomes" id="UP000799537"/>
    </source>
</evidence>
<organism evidence="18 19">
    <name type="scientific">Zasmidium cellare ATCC 36951</name>
    <dbReference type="NCBI Taxonomy" id="1080233"/>
    <lineage>
        <taxon>Eukaryota</taxon>
        <taxon>Fungi</taxon>
        <taxon>Dikarya</taxon>
        <taxon>Ascomycota</taxon>
        <taxon>Pezizomycotina</taxon>
        <taxon>Dothideomycetes</taxon>
        <taxon>Dothideomycetidae</taxon>
        <taxon>Mycosphaerellales</taxon>
        <taxon>Mycosphaerellaceae</taxon>
        <taxon>Zasmidium</taxon>
    </lineage>
</organism>
<comment type="subcellular location">
    <subcellularLocation>
        <location evidence="2">Cytoplasm</location>
        <location evidence="2">Cytosol</location>
    </subcellularLocation>
</comment>
<dbReference type="InterPro" id="IPR013083">
    <property type="entry name" value="Znf_RING/FYVE/PHD"/>
</dbReference>
<evidence type="ECO:0000256" key="10">
    <source>
        <dbReference type="ARBA" id="ARBA00022737"/>
    </source>
</evidence>
<dbReference type="UniPathway" id="UPA00143"/>
<evidence type="ECO:0000256" key="2">
    <source>
        <dbReference type="ARBA" id="ARBA00004514"/>
    </source>
</evidence>
<evidence type="ECO:0000313" key="18">
    <source>
        <dbReference type="EMBL" id="KAF2173849.1"/>
    </source>
</evidence>
<dbReference type="Pfam" id="PF22958">
    <property type="entry name" value="Ltn1_1st"/>
    <property type="match status" value="1"/>
</dbReference>
<comment type="pathway">
    <text evidence="3 16">Protein modification; protein ubiquitination.</text>
</comment>
<dbReference type="OrthoDB" id="6108at2759"/>
<dbReference type="GO" id="GO:0016567">
    <property type="term" value="P:protein ubiquitination"/>
    <property type="evidence" value="ECO:0007669"/>
    <property type="project" value="UniProtKB-UniPathway"/>
</dbReference>
<keyword evidence="10" id="KW-0677">Repeat</keyword>
<dbReference type="PANTHER" id="PTHR12389">
    <property type="entry name" value="ZINC FINGER PROTEIN 294"/>
    <property type="match status" value="1"/>
</dbReference>
<evidence type="ECO:0000256" key="4">
    <source>
        <dbReference type="ARBA" id="ARBA00007997"/>
    </source>
</evidence>